<keyword evidence="1" id="KW-0998">Cell outer membrane</keyword>
<evidence type="ECO:0000256" key="2">
    <source>
        <dbReference type="SAM" id="SignalP"/>
    </source>
</evidence>
<dbReference type="OrthoDB" id="2112412at2"/>
<dbReference type="PANTHER" id="PTHR30189:SF1">
    <property type="entry name" value="LPS-ASSEMBLY PROTEIN LPTD"/>
    <property type="match status" value="1"/>
</dbReference>
<reference evidence="4 5" key="1">
    <citation type="submission" date="2018-04" db="EMBL/GenBank/DDBJ databases">
        <title>Subsurface microbial communities from deep shales in Ohio and West Virginia, USA.</title>
        <authorList>
            <person name="Wrighton K."/>
        </authorList>
    </citation>
    <scope>NUCLEOTIDE SEQUENCE [LARGE SCALE GENOMIC DNA]</scope>
    <source>
        <strain evidence="4 5">WC1</strain>
    </source>
</reference>
<evidence type="ECO:0000256" key="1">
    <source>
        <dbReference type="ARBA" id="ARBA00023237"/>
    </source>
</evidence>
<dbReference type="GO" id="GO:0009279">
    <property type="term" value="C:cell outer membrane"/>
    <property type="evidence" value="ECO:0007669"/>
    <property type="project" value="TreeGrafter"/>
</dbReference>
<dbReference type="RefSeq" id="WP_108137493.1">
    <property type="nucleotide sequence ID" value="NZ_QAXS01000001.1"/>
</dbReference>
<gene>
    <name evidence="4" type="ORF">C8C76_10140</name>
</gene>
<accession>A0A2T5RT11</accession>
<dbReference type="InterPro" id="IPR005653">
    <property type="entry name" value="OstA-like_N"/>
</dbReference>
<proteinExistence type="predicted"/>
<evidence type="ECO:0000259" key="3">
    <source>
        <dbReference type="Pfam" id="PF03968"/>
    </source>
</evidence>
<feature type="chain" id="PRO_5038729027" evidence="2">
    <location>
        <begin position="27"/>
        <end position="227"/>
    </location>
</feature>
<organism evidence="4 5">
    <name type="scientific">Halanaerobium saccharolyticum</name>
    <dbReference type="NCBI Taxonomy" id="43595"/>
    <lineage>
        <taxon>Bacteria</taxon>
        <taxon>Bacillati</taxon>
        <taxon>Bacillota</taxon>
        <taxon>Clostridia</taxon>
        <taxon>Halanaerobiales</taxon>
        <taxon>Halanaerobiaceae</taxon>
        <taxon>Halanaerobium</taxon>
    </lineage>
</organism>
<keyword evidence="1" id="KW-0472">Membrane</keyword>
<sequence length="227" mass="25829">MQAKRVILSVIIILILVFSFSASGLAQSEQNTEQSAEVEESTENEDAVYINASRLEYQEEKTLLSGGVRIRKDETIINALQGELFRDEQKMILKEEIAVEYPDGRVKSKLLTAFLETEEYIFENEAVLNYILSDGDEMVLHSDYLKITGDNNSFTAEENVEIDYDGQKFRGDKANYNGETEMMELTGNVEIEEDRDWVRSDRATFNLKEGGEGYTAEGNVEIKMMLD</sequence>
<dbReference type="GO" id="GO:1990351">
    <property type="term" value="C:transporter complex"/>
    <property type="evidence" value="ECO:0007669"/>
    <property type="project" value="TreeGrafter"/>
</dbReference>
<evidence type="ECO:0000313" key="5">
    <source>
        <dbReference type="Proteomes" id="UP000244089"/>
    </source>
</evidence>
<evidence type="ECO:0000313" key="4">
    <source>
        <dbReference type="EMBL" id="PTW03405.1"/>
    </source>
</evidence>
<protein>
    <submittedName>
        <fullName evidence="4">OstA-like protein</fullName>
    </submittedName>
</protein>
<dbReference type="EMBL" id="QAXS01000001">
    <property type="protein sequence ID" value="PTW03405.1"/>
    <property type="molecule type" value="Genomic_DNA"/>
</dbReference>
<dbReference type="Pfam" id="PF03968">
    <property type="entry name" value="LptD_N"/>
    <property type="match status" value="1"/>
</dbReference>
<dbReference type="PANTHER" id="PTHR30189">
    <property type="entry name" value="LPS-ASSEMBLY PROTEIN"/>
    <property type="match status" value="1"/>
</dbReference>
<dbReference type="Proteomes" id="UP000244089">
    <property type="component" value="Unassembled WGS sequence"/>
</dbReference>
<feature type="domain" description="Organic solvent tolerance-like N-terminal" evidence="3">
    <location>
        <begin position="50"/>
        <end position="210"/>
    </location>
</feature>
<feature type="signal peptide" evidence="2">
    <location>
        <begin position="1"/>
        <end position="26"/>
    </location>
</feature>
<dbReference type="InterPro" id="IPR050218">
    <property type="entry name" value="LptD"/>
</dbReference>
<name>A0A2T5RT11_9FIRM</name>
<dbReference type="AlphaFoldDB" id="A0A2T5RT11"/>
<dbReference type="Gene3D" id="2.60.450.10">
    <property type="entry name" value="Lipopolysaccharide (LPS) transport protein A like domain"/>
    <property type="match status" value="1"/>
</dbReference>
<comment type="caution">
    <text evidence="4">The sequence shown here is derived from an EMBL/GenBank/DDBJ whole genome shotgun (WGS) entry which is preliminary data.</text>
</comment>
<keyword evidence="2" id="KW-0732">Signal</keyword>